<feature type="signal peptide" evidence="2">
    <location>
        <begin position="1"/>
        <end position="18"/>
    </location>
</feature>
<accession>A0A1Y5F7H2</accession>
<evidence type="ECO:0000256" key="2">
    <source>
        <dbReference type="SAM" id="SignalP"/>
    </source>
</evidence>
<proteinExistence type="predicted"/>
<feature type="chain" id="PRO_5012734747" description="Secreted protein" evidence="2">
    <location>
        <begin position="19"/>
        <end position="379"/>
    </location>
</feature>
<comment type="caution">
    <text evidence="3">The sequence shown here is derived from an EMBL/GenBank/DDBJ whole genome shotgun (WGS) entry which is preliminary data.</text>
</comment>
<evidence type="ECO:0008006" key="5">
    <source>
        <dbReference type="Google" id="ProtNLM"/>
    </source>
</evidence>
<reference evidence="4" key="1">
    <citation type="journal article" date="2017" name="Proc. Natl. Acad. Sci. U.S.A.">
        <title>Simulation of Deepwater Horizon oil plume reveals substrate specialization within a complex community of hydrocarbon-degraders.</title>
        <authorList>
            <person name="Hu P."/>
            <person name="Dubinsky E.A."/>
            <person name="Probst A.J."/>
            <person name="Wang J."/>
            <person name="Sieber C.M.K."/>
            <person name="Tom L.M."/>
            <person name="Gardinali P."/>
            <person name="Banfield J.F."/>
            <person name="Atlas R.M."/>
            <person name="Andersen G.L."/>
        </authorList>
    </citation>
    <scope>NUCLEOTIDE SEQUENCE [LARGE SCALE GENOMIC DNA]</scope>
</reference>
<name>A0A1Y5F7H2_9BACT</name>
<organism evidence="3 4">
    <name type="scientific">Halobacteriovorax marinus</name>
    <dbReference type="NCBI Taxonomy" id="97084"/>
    <lineage>
        <taxon>Bacteria</taxon>
        <taxon>Pseudomonadati</taxon>
        <taxon>Bdellovibrionota</taxon>
        <taxon>Bacteriovoracia</taxon>
        <taxon>Bacteriovoracales</taxon>
        <taxon>Halobacteriovoraceae</taxon>
        <taxon>Halobacteriovorax</taxon>
    </lineage>
</organism>
<dbReference type="EMBL" id="MAAO01000016">
    <property type="protein sequence ID" value="OUR92843.1"/>
    <property type="molecule type" value="Genomic_DNA"/>
</dbReference>
<evidence type="ECO:0000313" key="3">
    <source>
        <dbReference type="EMBL" id="OUR92843.1"/>
    </source>
</evidence>
<dbReference type="AlphaFoldDB" id="A0A1Y5F7H2"/>
<protein>
    <recommendedName>
        <fullName evidence="5">Secreted protein</fullName>
    </recommendedName>
</protein>
<dbReference type="Proteomes" id="UP000196531">
    <property type="component" value="Unassembled WGS sequence"/>
</dbReference>
<keyword evidence="2" id="KW-0732">Signal</keyword>
<feature type="region of interest" description="Disordered" evidence="1">
    <location>
        <begin position="301"/>
        <end position="320"/>
    </location>
</feature>
<sequence length="379" mass="41682">MKFLVSIAILLSTISAQAGAGASLWNGAHVNLKGRMLIQDADNPDTFYWLPTKFKLRTHSDLIPDENGNLVIKNTQAVTQGFIEDANGNKFSKYDMKVSLENLGQEKLIRATQKLRRIHGYEAKIVGMLPLCGMALGLPTIIGAADSSANITQVKFGFSQDSLDNCTNFNVARTFNISILVPKKLEPAFAKSMMKGIGPAFPSIKLAHPYKYEDNVSLKIDTRKFRSMMSAGGKLTGTFKYVSAQVEAKISKAMKQLAFTGHLKLNIQSTDPQIKAHYMKMFTEMLKNYFYSFTATKDGNTPNEQDPLKPVTFSSSNGGSGSSAIVGVELAYSKEEVEEIGVIDISINDINYGAIQSHNTIEIPALNKENFSQELQNLL</sequence>
<evidence type="ECO:0000256" key="1">
    <source>
        <dbReference type="SAM" id="MobiDB-lite"/>
    </source>
</evidence>
<evidence type="ECO:0000313" key="4">
    <source>
        <dbReference type="Proteomes" id="UP000196531"/>
    </source>
</evidence>
<gene>
    <name evidence="3" type="ORF">A9Q84_20225</name>
</gene>